<dbReference type="EMBL" id="AP025739">
    <property type="protein sequence ID" value="BDI33300.1"/>
    <property type="molecule type" value="Genomic_DNA"/>
</dbReference>
<dbReference type="SUPFAM" id="SSF47413">
    <property type="entry name" value="lambda repressor-like DNA-binding domains"/>
    <property type="match status" value="1"/>
</dbReference>
<dbReference type="InterPro" id="IPR028082">
    <property type="entry name" value="Peripla_BP_I"/>
</dbReference>
<name>A0A402CNM9_9BACT</name>
<accession>A0A402CNM9</accession>
<dbReference type="GO" id="GO:0003700">
    <property type="term" value="F:DNA-binding transcription factor activity"/>
    <property type="evidence" value="ECO:0007669"/>
    <property type="project" value="TreeGrafter"/>
</dbReference>
<dbReference type="InterPro" id="IPR000843">
    <property type="entry name" value="HTH_LacI"/>
</dbReference>
<organism evidence="1 2">
    <name type="scientific">Capsulimonas corticalis</name>
    <dbReference type="NCBI Taxonomy" id="2219043"/>
    <lineage>
        <taxon>Bacteria</taxon>
        <taxon>Bacillati</taxon>
        <taxon>Armatimonadota</taxon>
        <taxon>Armatimonadia</taxon>
        <taxon>Capsulimonadales</taxon>
        <taxon>Capsulimonadaceae</taxon>
        <taxon>Capsulimonas</taxon>
    </lineage>
</organism>
<dbReference type="GO" id="GO:0000976">
    <property type="term" value="F:transcription cis-regulatory region binding"/>
    <property type="evidence" value="ECO:0007669"/>
    <property type="project" value="TreeGrafter"/>
</dbReference>
<dbReference type="InterPro" id="IPR046335">
    <property type="entry name" value="LacI/GalR-like_sensor"/>
</dbReference>
<proteinExistence type="predicted"/>
<evidence type="ECO:0000313" key="2">
    <source>
        <dbReference type="Proteomes" id="UP000287394"/>
    </source>
</evidence>
<dbReference type="SMART" id="SM00354">
    <property type="entry name" value="HTH_LACI"/>
    <property type="match status" value="1"/>
</dbReference>
<dbReference type="SUPFAM" id="SSF53822">
    <property type="entry name" value="Periplasmic binding protein-like I"/>
    <property type="match status" value="1"/>
</dbReference>
<dbReference type="CDD" id="cd06267">
    <property type="entry name" value="PBP1_LacI_sugar_binding-like"/>
    <property type="match status" value="1"/>
</dbReference>
<dbReference type="CDD" id="cd01392">
    <property type="entry name" value="HTH_LacI"/>
    <property type="match status" value="1"/>
</dbReference>
<reference evidence="1 2" key="1">
    <citation type="journal article" date="2019" name="Int. J. Syst. Evol. Microbiol.">
        <title>Capsulimonas corticalis gen. nov., sp. nov., an aerobic capsulated bacterium, of a novel bacterial order, Capsulimonadales ord. nov., of the class Armatimonadia of the phylum Armatimonadetes.</title>
        <authorList>
            <person name="Li J."/>
            <person name="Kudo C."/>
            <person name="Tonouchi A."/>
        </authorList>
    </citation>
    <scope>NUCLEOTIDE SEQUENCE [LARGE SCALE GENOMIC DNA]</scope>
    <source>
        <strain evidence="1 2">AX-7</strain>
    </source>
</reference>
<protein>
    <submittedName>
        <fullName evidence="1">LacI family transcriptional regulator</fullName>
    </submittedName>
</protein>
<dbReference type="PROSITE" id="PS50932">
    <property type="entry name" value="HTH_LACI_2"/>
    <property type="match status" value="1"/>
</dbReference>
<evidence type="ECO:0000313" key="1">
    <source>
        <dbReference type="EMBL" id="BDI33300.1"/>
    </source>
</evidence>
<dbReference type="Proteomes" id="UP000287394">
    <property type="component" value="Chromosome"/>
</dbReference>
<dbReference type="KEGG" id="ccot:CCAX7_53510"/>
<dbReference type="Gene3D" id="1.10.260.40">
    <property type="entry name" value="lambda repressor-like DNA-binding domains"/>
    <property type="match status" value="1"/>
</dbReference>
<dbReference type="Pfam" id="PF00356">
    <property type="entry name" value="LacI"/>
    <property type="match status" value="1"/>
</dbReference>
<dbReference type="Pfam" id="PF13377">
    <property type="entry name" value="Peripla_BP_3"/>
    <property type="match status" value="1"/>
</dbReference>
<dbReference type="AlphaFoldDB" id="A0A402CNM9"/>
<dbReference type="PANTHER" id="PTHR30146">
    <property type="entry name" value="LACI-RELATED TRANSCRIPTIONAL REPRESSOR"/>
    <property type="match status" value="1"/>
</dbReference>
<keyword evidence="2" id="KW-1185">Reference proteome</keyword>
<gene>
    <name evidence="1" type="ORF">CCAX7_53510</name>
</gene>
<dbReference type="Gene3D" id="3.40.50.2300">
    <property type="match status" value="2"/>
</dbReference>
<sequence length="321" mass="35000">MSDATASRVLNGVDAPVAAETRERVLRIAEEMGYAPNLAAKALATGRTKTVALWSVNLRAPHSSQVVYCTRDEIMKNDYDLTISDFKFRADGALDTSRLISWPVDGVIAVDLPRGPVPGLSNSLLGGKPLVSIGAYVLENVDHVHVDFAPMSAAAIRHLHSVGCRRIAYLVPNWFEWFRSCDDARLRGYETAMAQLGLETEFIVTEHEARPAVGPALKAHIAIHGAPDGLFCFNDNMTIAAARALREVGLTPGRDVKLVGCDGIDDSADFYPPLSTVVQPVEEMCALAWAFLARRIKDPEIPIQQMTLTAKLEIRESSTGY</sequence>
<dbReference type="PANTHER" id="PTHR30146:SF109">
    <property type="entry name" value="HTH-TYPE TRANSCRIPTIONAL REGULATOR GALS"/>
    <property type="match status" value="1"/>
</dbReference>
<dbReference type="InterPro" id="IPR010982">
    <property type="entry name" value="Lambda_DNA-bd_dom_sf"/>
</dbReference>